<sequence>MSYDIERIKKEKDGLDVLADIYLYAVLGESVEEDDIKRFQWYGLTQNKNASSLEFTLKIKLINALLTIEQLEMLCKISKEFAKNSLRFVSRQNIELDNIKIFDVPAIFNLLDSVKLNSIFANGHVPTNIMSCPINGYNPNQIDDVSELVEKLNEIFEGNKNFSNLPNELKILIDGCGCVKINCQDNDLFFKAIKSSNGKIQFEVTVGVKDTAVRIGYIAPSQVVPFAKAIAKIYRDFGNRTDENKSKLANLVADVGFNKFISLLQSELTFKIKDTVEFIDTKKAFDNYYGVFQSNKDNYSFVGFNLKNKDLKAQGLEKLYELMKEYNASKIKITPLEDIIVLDVPTKVAKDFENILKENF</sequence>
<dbReference type="Proteomes" id="UP000290092">
    <property type="component" value="Unassembled WGS sequence"/>
</dbReference>
<proteinExistence type="inferred from homology"/>
<dbReference type="AlphaFoldDB" id="A0AAX2AC51"/>
<dbReference type="EMBL" id="NXID01000055">
    <property type="protein sequence ID" value="RXK13781.1"/>
    <property type="molecule type" value="Genomic_DNA"/>
</dbReference>
<feature type="domain" description="Nitrite/Sulfite reductase ferredoxin-like" evidence="9">
    <location>
        <begin position="55"/>
        <end position="113"/>
    </location>
</feature>
<keyword evidence="7" id="KW-0411">Iron-sulfur</keyword>
<name>A0AAX2AC51_9BACT</name>
<evidence type="ECO:0000256" key="5">
    <source>
        <dbReference type="ARBA" id="ARBA00023002"/>
    </source>
</evidence>
<dbReference type="InterPro" id="IPR036136">
    <property type="entry name" value="Nit/Sulf_reduc_fer-like_dom_sf"/>
</dbReference>
<dbReference type="GO" id="GO:0016491">
    <property type="term" value="F:oxidoreductase activity"/>
    <property type="evidence" value="ECO:0007669"/>
    <property type="project" value="UniProtKB-KW"/>
</dbReference>
<evidence type="ECO:0000259" key="9">
    <source>
        <dbReference type="Pfam" id="PF03460"/>
    </source>
</evidence>
<dbReference type="KEGG" id="amyt:AMYT_2745"/>
<evidence type="ECO:0000259" key="8">
    <source>
        <dbReference type="Pfam" id="PF01077"/>
    </source>
</evidence>
<feature type="domain" description="Nitrite/sulphite reductase 4Fe-4S" evidence="8">
    <location>
        <begin position="126"/>
        <end position="270"/>
    </location>
</feature>
<protein>
    <submittedName>
        <fullName evidence="10">Sulfite reductase</fullName>
    </submittedName>
</protein>
<evidence type="ECO:0000313" key="11">
    <source>
        <dbReference type="Proteomes" id="UP000290092"/>
    </source>
</evidence>
<keyword evidence="2" id="KW-0004">4Fe-4S</keyword>
<dbReference type="InterPro" id="IPR051329">
    <property type="entry name" value="NIR_SIR_4Fe-4S"/>
</dbReference>
<dbReference type="GO" id="GO:0051539">
    <property type="term" value="F:4 iron, 4 sulfur cluster binding"/>
    <property type="evidence" value="ECO:0007669"/>
    <property type="project" value="UniProtKB-KW"/>
</dbReference>
<dbReference type="Gene3D" id="3.90.480.20">
    <property type="match status" value="1"/>
</dbReference>
<dbReference type="Pfam" id="PF03460">
    <property type="entry name" value="NIR_SIR_ferr"/>
    <property type="match status" value="2"/>
</dbReference>
<dbReference type="PANTHER" id="PTHR32439">
    <property type="entry name" value="FERREDOXIN--NITRITE REDUCTASE, CHLOROPLASTIC"/>
    <property type="match status" value="1"/>
</dbReference>
<comment type="caution">
    <text evidence="10">The sequence shown here is derived from an EMBL/GenBank/DDBJ whole genome shotgun (WGS) entry which is preliminary data.</text>
</comment>
<dbReference type="GO" id="GO:0046872">
    <property type="term" value="F:metal ion binding"/>
    <property type="evidence" value="ECO:0007669"/>
    <property type="project" value="UniProtKB-KW"/>
</dbReference>
<dbReference type="PANTHER" id="PTHR32439:SF0">
    <property type="entry name" value="FERREDOXIN--NITRITE REDUCTASE, CHLOROPLASTIC"/>
    <property type="match status" value="1"/>
</dbReference>
<keyword evidence="4" id="KW-0479">Metal-binding</keyword>
<dbReference type="InterPro" id="IPR006067">
    <property type="entry name" value="NO2/SO3_Rdtase_4Fe4S_dom"/>
</dbReference>
<dbReference type="InterPro" id="IPR005117">
    <property type="entry name" value="NiRdtase/SiRdtase_haem-b_fer"/>
</dbReference>
<dbReference type="Pfam" id="PF01077">
    <property type="entry name" value="NIR_SIR"/>
    <property type="match status" value="1"/>
</dbReference>
<evidence type="ECO:0000256" key="4">
    <source>
        <dbReference type="ARBA" id="ARBA00022723"/>
    </source>
</evidence>
<comment type="similarity">
    <text evidence="1">Belongs to the nitrite and sulfite reductase 4Fe-4S domain family.</text>
</comment>
<dbReference type="Gene3D" id="3.30.413.10">
    <property type="entry name" value="Sulfite Reductase Hemoprotein, domain 1"/>
    <property type="match status" value="1"/>
</dbReference>
<dbReference type="InterPro" id="IPR045854">
    <property type="entry name" value="NO2/SO3_Rdtase_4Fe4S_sf"/>
</dbReference>
<evidence type="ECO:0000256" key="1">
    <source>
        <dbReference type="ARBA" id="ARBA00010429"/>
    </source>
</evidence>
<evidence type="ECO:0000256" key="6">
    <source>
        <dbReference type="ARBA" id="ARBA00023004"/>
    </source>
</evidence>
<evidence type="ECO:0000256" key="2">
    <source>
        <dbReference type="ARBA" id="ARBA00022485"/>
    </source>
</evidence>
<feature type="domain" description="Nitrite/Sulfite reductase ferredoxin-like" evidence="9">
    <location>
        <begin position="293"/>
        <end position="358"/>
    </location>
</feature>
<keyword evidence="3" id="KW-0349">Heme</keyword>
<organism evidence="10 11">
    <name type="scientific">Malaciobacter mytili LMG 24559</name>
    <dbReference type="NCBI Taxonomy" id="1032238"/>
    <lineage>
        <taxon>Bacteria</taxon>
        <taxon>Pseudomonadati</taxon>
        <taxon>Campylobacterota</taxon>
        <taxon>Epsilonproteobacteria</taxon>
        <taxon>Campylobacterales</taxon>
        <taxon>Arcobacteraceae</taxon>
        <taxon>Malaciobacter</taxon>
    </lineage>
</organism>
<dbReference type="GO" id="GO:0020037">
    <property type="term" value="F:heme binding"/>
    <property type="evidence" value="ECO:0007669"/>
    <property type="project" value="InterPro"/>
</dbReference>
<keyword evidence="6" id="KW-0408">Iron</keyword>
<evidence type="ECO:0000256" key="7">
    <source>
        <dbReference type="ARBA" id="ARBA00023014"/>
    </source>
</evidence>
<dbReference type="SUPFAM" id="SSF56014">
    <property type="entry name" value="Nitrite and sulphite reductase 4Fe-4S domain-like"/>
    <property type="match status" value="1"/>
</dbReference>
<evidence type="ECO:0000313" key="10">
    <source>
        <dbReference type="EMBL" id="RXK13781.1"/>
    </source>
</evidence>
<dbReference type="RefSeq" id="WP_114843082.1">
    <property type="nucleotide sequence ID" value="NZ_CP031219.1"/>
</dbReference>
<keyword evidence="11" id="KW-1185">Reference proteome</keyword>
<accession>A0AAX2AC51</accession>
<evidence type="ECO:0000256" key="3">
    <source>
        <dbReference type="ARBA" id="ARBA00022617"/>
    </source>
</evidence>
<reference evidence="10 11" key="1">
    <citation type="submission" date="2017-09" db="EMBL/GenBank/DDBJ databases">
        <title>Genomics of the genus Arcobacter.</title>
        <authorList>
            <person name="Perez-Cataluna A."/>
            <person name="Figueras M.J."/>
            <person name="Salas-Masso N."/>
        </authorList>
    </citation>
    <scope>NUCLEOTIDE SEQUENCE [LARGE SCALE GENOMIC DNA]</scope>
    <source>
        <strain evidence="10 11">CECT 7386</strain>
    </source>
</reference>
<dbReference type="SUPFAM" id="SSF55124">
    <property type="entry name" value="Nitrite/Sulfite reductase N-terminal domain-like"/>
    <property type="match status" value="2"/>
</dbReference>
<gene>
    <name evidence="10" type="ORF">CP985_12600</name>
</gene>
<keyword evidence="5" id="KW-0560">Oxidoreductase</keyword>